<dbReference type="PRINTS" id="PR00463">
    <property type="entry name" value="EP450I"/>
</dbReference>
<dbReference type="InterPro" id="IPR002401">
    <property type="entry name" value="Cyt_P450_E_grp-I"/>
</dbReference>
<keyword evidence="4" id="KW-0560">Oxidoreductase</keyword>
<dbReference type="PANTHER" id="PTHR24305:SF166">
    <property type="entry name" value="CYTOCHROME P450 12A4, MITOCHONDRIAL-RELATED"/>
    <property type="match status" value="1"/>
</dbReference>
<name>A0A367RWS5_9NOSO</name>
<accession>A0A367RWS5</accession>
<dbReference type="GO" id="GO:0016705">
    <property type="term" value="F:oxidoreductase activity, acting on paired donors, with incorporation or reduction of molecular oxygen"/>
    <property type="evidence" value="ECO:0007669"/>
    <property type="project" value="InterPro"/>
</dbReference>
<comment type="caution">
    <text evidence="5">The sequence shown here is derived from an EMBL/GenBank/DDBJ whole genome shotgun (WGS) entry which is preliminary data.</text>
</comment>
<keyword evidence="6" id="KW-1185">Reference proteome</keyword>
<dbReference type="InterPro" id="IPR017972">
    <property type="entry name" value="Cyt_P450_CS"/>
</dbReference>
<dbReference type="GO" id="GO:0005506">
    <property type="term" value="F:iron ion binding"/>
    <property type="evidence" value="ECO:0007669"/>
    <property type="project" value="InterPro"/>
</dbReference>
<evidence type="ECO:0000256" key="1">
    <source>
        <dbReference type="ARBA" id="ARBA00001971"/>
    </source>
</evidence>
<keyword evidence="4" id="KW-0503">Monooxygenase</keyword>
<dbReference type="PANTHER" id="PTHR24305">
    <property type="entry name" value="CYTOCHROME P450"/>
    <property type="match status" value="1"/>
</dbReference>
<dbReference type="GO" id="GO:0020037">
    <property type="term" value="F:heme binding"/>
    <property type="evidence" value="ECO:0007669"/>
    <property type="project" value="InterPro"/>
</dbReference>
<reference evidence="5" key="1">
    <citation type="submission" date="2016-04" db="EMBL/GenBank/DDBJ databases">
        <authorList>
            <person name="Tabuchi Yagui T.R."/>
        </authorList>
    </citation>
    <scope>NUCLEOTIDE SEQUENCE [LARGE SCALE GENOMIC DNA]</scope>
    <source>
        <strain evidence="5">NIES-26</strain>
    </source>
</reference>
<feature type="binding site" description="axial binding residue" evidence="3">
    <location>
        <position position="391"/>
    </location>
    <ligand>
        <name>heme</name>
        <dbReference type="ChEBI" id="CHEBI:30413"/>
    </ligand>
    <ligandPart>
        <name>Fe</name>
        <dbReference type="ChEBI" id="CHEBI:18248"/>
    </ligandPart>
</feature>
<keyword evidence="3 4" id="KW-0479">Metal-binding</keyword>
<keyword evidence="3 4" id="KW-0349">Heme</keyword>
<evidence type="ECO:0000313" key="5">
    <source>
        <dbReference type="EMBL" id="RCJ40975.1"/>
    </source>
</evidence>
<dbReference type="Gene3D" id="1.10.630.10">
    <property type="entry name" value="Cytochrome P450"/>
    <property type="match status" value="1"/>
</dbReference>
<dbReference type="InterPro" id="IPR001128">
    <property type="entry name" value="Cyt_P450"/>
</dbReference>
<dbReference type="CDD" id="cd11053">
    <property type="entry name" value="CYP110-like"/>
    <property type="match status" value="1"/>
</dbReference>
<evidence type="ECO:0000313" key="6">
    <source>
        <dbReference type="Proteomes" id="UP000252107"/>
    </source>
</evidence>
<evidence type="ECO:0000256" key="2">
    <source>
        <dbReference type="ARBA" id="ARBA00010617"/>
    </source>
</evidence>
<dbReference type="SUPFAM" id="SSF48264">
    <property type="entry name" value="Cytochrome P450"/>
    <property type="match status" value="1"/>
</dbReference>
<dbReference type="GO" id="GO:0004497">
    <property type="term" value="F:monooxygenase activity"/>
    <property type="evidence" value="ECO:0007669"/>
    <property type="project" value="UniProtKB-KW"/>
</dbReference>
<dbReference type="PROSITE" id="PS00086">
    <property type="entry name" value="CYTOCHROME_P450"/>
    <property type="match status" value="1"/>
</dbReference>
<dbReference type="EMBL" id="LXQD01000032">
    <property type="protein sequence ID" value="RCJ40975.1"/>
    <property type="molecule type" value="Genomic_DNA"/>
</dbReference>
<keyword evidence="3 4" id="KW-0408">Iron</keyword>
<organism evidence="5 6">
    <name type="scientific">Nostoc minutum NIES-26</name>
    <dbReference type="NCBI Taxonomy" id="1844469"/>
    <lineage>
        <taxon>Bacteria</taxon>
        <taxon>Bacillati</taxon>
        <taxon>Cyanobacteriota</taxon>
        <taxon>Cyanophyceae</taxon>
        <taxon>Nostocales</taxon>
        <taxon>Nostocaceae</taxon>
        <taxon>Nostoc</taxon>
    </lineage>
</organism>
<protein>
    <submittedName>
        <fullName evidence="5">Cytochrome P450</fullName>
    </submittedName>
</protein>
<dbReference type="Pfam" id="PF00067">
    <property type="entry name" value="p450"/>
    <property type="match status" value="1"/>
</dbReference>
<gene>
    <name evidence="5" type="ORF">A6770_36770</name>
</gene>
<dbReference type="AlphaFoldDB" id="A0A367RWS5"/>
<proteinExistence type="inferred from homology"/>
<dbReference type="Proteomes" id="UP000252107">
    <property type="component" value="Unassembled WGS sequence"/>
</dbReference>
<evidence type="ECO:0000256" key="4">
    <source>
        <dbReference type="RuleBase" id="RU000461"/>
    </source>
</evidence>
<comment type="cofactor">
    <cofactor evidence="1 3">
        <name>heme</name>
        <dbReference type="ChEBI" id="CHEBI:30413"/>
    </cofactor>
</comment>
<dbReference type="InterPro" id="IPR036396">
    <property type="entry name" value="Cyt_P450_sf"/>
</dbReference>
<comment type="similarity">
    <text evidence="2 4">Belongs to the cytochrome P450 family.</text>
</comment>
<dbReference type="PRINTS" id="PR00385">
    <property type="entry name" value="P450"/>
</dbReference>
<dbReference type="InterPro" id="IPR050121">
    <property type="entry name" value="Cytochrome_P450_monoxygenase"/>
</dbReference>
<sequence>MKLPQTPKIPGWLLRMQFAADPLGCMDNFHQRYGDIFTIMADSTPIVYVSSPQGMKQIFTSTTEIIASGELNQDVAPLVGNNGLLLLDGLRHRHRRKLLMPAFHGTRIRAYGERICELTEKVMEQLPVGKSFLAYPTMQKITLEVILDTLFGLHEGERYEKLRQVLSTLMNYARSTFVGISLSFPFLQQDLGRWSPWGYFLDLWQQFDQLLYAEISDRRLQPNSFGLDVLSELIFARNETGELMTDEEIRDLFPSLLFGGRDASATAITWSLYWIYRLPAVRKRLLEEIASLGNSTDPMRIIELPYLNAVCNEVLRIYPTQVVTFPRKVESSIEVMGYELSPGTIIIGCIYLTHQNKDLYPQPQQFLPERFLERQYSPYEFLPFGGGARRCPGEALALFEIKLVLATILSRYQLALSNKQPERPQGRGANFPPTSGLKMMRLETIQHQKQQHVLGVWHDQPE</sequence>
<evidence type="ECO:0000256" key="3">
    <source>
        <dbReference type="PIRSR" id="PIRSR602401-1"/>
    </source>
</evidence>